<protein>
    <submittedName>
        <fullName evidence="1">Uncharacterized protein</fullName>
    </submittedName>
</protein>
<name>A0A6G0Y077_APHCR</name>
<sequence>MYKIRDMFLKNNDGSLVTSNEEILLNCDEPKEVFSFGLETWNKLVEWLKNHKAPGEDEVQAELLKNGGKKLLM</sequence>
<organism evidence="1 2">
    <name type="scientific">Aphis craccivora</name>
    <name type="common">Cowpea aphid</name>
    <dbReference type="NCBI Taxonomy" id="307492"/>
    <lineage>
        <taxon>Eukaryota</taxon>
        <taxon>Metazoa</taxon>
        <taxon>Ecdysozoa</taxon>
        <taxon>Arthropoda</taxon>
        <taxon>Hexapoda</taxon>
        <taxon>Insecta</taxon>
        <taxon>Pterygota</taxon>
        <taxon>Neoptera</taxon>
        <taxon>Paraneoptera</taxon>
        <taxon>Hemiptera</taxon>
        <taxon>Sternorrhyncha</taxon>
        <taxon>Aphidomorpha</taxon>
        <taxon>Aphidoidea</taxon>
        <taxon>Aphididae</taxon>
        <taxon>Aphidini</taxon>
        <taxon>Aphis</taxon>
        <taxon>Aphis</taxon>
    </lineage>
</organism>
<dbReference type="OrthoDB" id="407509at2759"/>
<proteinExistence type="predicted"/>
<evidence type="ECO:0000313" key="1">
    <source>
        <dbReference type="EMBL" id="KAF0746639.1"/>
    </source>
</evidence>
<evidence type="ECO:0000313" key="2">
    <source>
        <dbReference type="Proteomes" id="UP000478052"/>
    </source>
</evidence>
<dbReference type="EMBL" id="VUJU01007130">
    <property type="protein sequence ID" value="KAF0746639.1"/>
    <property type="molecule type" value="Genomic_DNA"/>
</dbReference>
<reference evidence="1 2" key="1">
    <citation type="submission" date="2019-08" db="EMBL/GenBank/DDBJ databases">
        <title>Whole genome of Aphis craccivora.</title>
        <authorList>
            <person name="Voronova N.V."/>
            <person name="Shulinski R.S."/>
            <person name="Bandarenka Y.V."/>
            <person name="Zhorov D.G."/>
            <person name="Warner D."/>
        </authorList>
    </citation>
    <scope>NUCLEOTIDE SEQUENCE [LARGE SCALE GENOMIC DNA]</scope>
    <source>
        <strain evidence="1">180601</strain>
        <tissue evidence="1">Whole Body</tissue>
    </source>
</reference>
<accession>A0A6G0Y077</accession>
<dbReference type="Proteomes" id="UP000478052">
    <property type="component" value="Unassembled WGS sequence"/>
</dbReference>
<keyword evidence="2" id="KW-1185">Reference proteome</keyword>
<dbReference type="AlphaFoldDB" id="A0A6G0Y077"/>
<gene>
    <name evidence="1" type="ORF">FWK35_00020159</name>
</gene>
<comment type="caution">
    <text evidence="1">The sequence shown here is derived from an EMBL/GenBank/DDBJ whole genome shotgun (WGS) entry which is preliminary data.</text>
</comment>